<protein>
    <recommendedName>
        <fullName evidence="8">Alpha/beta superfamily hydrolase</fullName>
    </recommendedName>
</protein>
<keyword evidence="2" id="KW-0378">Hydrolase</keyword>
<keyword evidence="7" id="KW-1185">Reference proteome</keyword>
<name>A0AAD1G180_SPHMI</name>
<dbReference type="SUPFAM" id="SSF53474">
    <property type="entry name" value="alpha/beta-Hydrolases"/>
    <property type="match status" value="1"/>
</dbReference>
<dbReference type="EMBL" id="RBWX01000007">
    <property type="protein sequence ID" value="RKS91429.1"/>
    <property type="molecule type" value="Genomic_DNA"/>
</dbReference>
<evidence type="ECO:0000256" key="3">
    <source>
        <dbReference type="SAM" id="SignalP"/>
    </source>
</evidence>
<evidence type="ECO:0008006" key="8">
    <source>
        <dbReference type="Google" id="ProtNLM"/>
    </source>
</evidence>
<evidence type="ECO:0000313" key="6">
    <source>
        <dbReference type="Proteomes" id="UP000275727"/>
    </source>
</evidence>
<dbReference type="Pfam" id="PF00756">
    <property type="entry name" value="Esterase"/>
    <property type="match status" value="1"/>
</dbReference>
<dbReference type="InterPro" id="IPR029058">
    <property type="entry name" value="AB_hydrolase_fold"/>
</dbReference>
<proteinExistence type="inferred from homology"/>
<reference evidence="4 6" key="1">
    <citation type="submission" date="2018-06" db="EMBL/GenBank/DDBJ databases">
        <title>Complete Genome Sequence of the Microcystin-Degrading Bacterium Sphingosinicella microcystinivorans Strain B-9.</title>
        <authorList>
            <person name="Jin H."/>
            <person name="Nishizawa T."/>
            <person name="Guo Y."/>
            <person name="Nishizawa A."/>
            <person name="Park H."/>
            <person name="Kato H."/>
            <person name="Tsuji K."/>
            <person name="Harada K."/>
        </authorList>
    </citation>
    <scope>NUCLEOTIDE SEQUENCE [LARGE SCALE GENOMIC DNA]</scope>
    <source>
        <strain evidence="4 6">B9</strain>
    </source>
</reference>
<dbReference type="AlphaFoldDB" id="A0AAD1G180"/>
<dbReference type="InterPro" id="IPR052558">
    <property type="entry name" value="Siderophore_Hydrolase_D"/>
</dbReference>
<dbReference type="EMBL" id="AP018711">
    <property type="protein sequence ID" value="BBE34405.1"/>
    <property type="molecule type" value="Genomic_DNA"/>
</dbReference>
<dbReference type="PANTHER" id="PTHR40841:SF2">
    <property type="entry name" value="SIDEROPHORE-DEGRADING ESTERASE (EUROFUNG)"/>
    <property type="match status" value="1"/>
</dbReference>
<gene>
    <name evidence="5" type="ORF">DFR51_0993</name>
    <name evidence="4" type="ORF">SmB9_20630</name>
</gene>
<organism evidence="4 6">
    <name type="scientific">Sphingosinicella microcystinivorans</name>
    <dbReference type="NCBI Taxonomy" id="335406"/>
    <lineage>
        <taxon>Bacteria</taxon>
        <taxon>Pseudomonadati</taxon>
        <taxon>Pseudomonadota</taxon>
        <taxon>Alphaproteobacteria</taxon>
        <taxon>Sphingomonadales</taxon>
        <taxon>Sphingosinicellaceae</taxon>
        <taxon>Sphingosinicella</taxon>
    </lineage>
</organism>
<accession>A0AAD1G180</accession>
<evidence type="ECO:0000313" key="5">
    <source>
        <dbReference type="EMBL" id="RKS91429.1"/>
    </source>
</evidence>
<dbReference type="Proteomes" id="UP000276029">
    <property type="component" value="Unassembled WGS sequence"/>
</dbReference>
<comment type="similarity">
    <text evidence="1">Belongs to the esterase D family.</text>
</comment>
<feature type="signal peptide" evidence="3">
    <location>
        <begin position="1"/>
        <end position="19"/>
    </location>
</feature>
<keyword evidence="3" id="KW-0732">Signal</keyword>
<evidence type="ECO:0000256" key="2">
    <source>
        <dbReference type="ARBA" id="ARBA00022801"/>
    </source>
</evidence>
<dbReference type="KEGG" id="smic:SmB9_20630"/>
<evidence type="ECO:0000313" key="4">
    <source>
        <dbReference type="EMBL" id="BBE34405.1"/>
    </source>
</evidence>
<evidence type="ECO:0000313" key="7">
    <source>
        <dbReference type="Proteomes" id="UP000276029"/>
    </source>
</evidence>
<dbReference type="Gene3D" id="3.40.50.1820">
    <property type="entry name" value="alpha/beta hydrolase"/>
    <property type="match status" value="1"/>
</dbReference>
<reference evidence="5 7" key="2">
    <citation type="submission" date="2018-10" db="EMBL/GenBank/DDBJ databases">
        <title>Genomic Encyclopedia of Type Strains, Phase IV (KMG-IV): sequencing the most valuable type-strain genomes for metagenomic binning, comparative biology and taxonomic classification.</title>
        <authorList>
            <person name="Goeker M."/>
        </authorList>
    </citation>
    <scope>NUCLEOTIDE SEQUENCE [LARGE SCALE GENOMIC DNA]</scope>
    <source>
        <strain evidence="5 7">DSM 19791</strain>
    </source>
</reference>
<evidence type="ECO:0000256" key="1">
    <source>
        <dbReference type="ARBA" id="ARBA00005622"/>
    </source>
</evidence>
<dbReference type="RefSeq" id="WP_121047882.1">
    <property type="nucleotide sequence ID" value="NZ_AP018711.1"/>
</dbReference>
<sequence length="315" mass="34036">MIRASLIAILLLASTPAVASDPPCSALAAAATTFDMSSRDTGADHRIHVFVPPETPPDARLPVVYLLDADGHFPLFTEMVRVLIDAGDIPSVAVVGIGYPVQSMADTITLRLRDYTPAGDAPHAALVRKIVGEGPEIRDGGADAFLRFIETDLKPRIAQRYPVDNTNAALVGHSLGGLFGLHVLLSHPESFRYYGLSSPAILWSDGYLLTREGDWAKQHRDLRATLFLGVGGKERTLAHVLALPPELKAAETEIVARFGNPDPVAQLVDFETRLRSRAYPGLRYPGLNIFDGESHGGVVVPAFNAELLMFFGKPQ</sequence>
<dbReference type="PANTHER" id="PTHR40841">
    <property type="entry name" value="SIDEROPHORE TRIACETYLFUSARININE C ESTERASE"/>
    <property type="match status" value="1"/>
</dbReference>
<dbReference type="InterPro" id="IPR000801">
    <property type="entry name" value="Esterase-like"/>
</dbReference>
<feature type="chain" id="PRO_5041945028" description="Alpha/beta superfamily hydrolase" evidence="3">
    <location>
        <begin position="20"/>
        <end position="315"/>
    </location>
</feature>
<dbReference type="GO" id="GO:0016788">
    <property type="term" value="F:hydrolase activity, acting on ester bonds"/>
    <property type="evidence" value="ECO:0007669"/>
    <property type="project" value="TreeGrafter"/>
</dbReference>
<dbReference type="Proteomes" id="UP000275727">
    <property type="component" value="Chromosome"/>
</dbReference>